<feature type="transmembrane region" description="Helical" evidence="10">
    <location>
        <begin position="33"/>
        <end position="50"/>
    </location>
</feature>
<keyword evidence="3" id="KW-1003">Cell membrane</keyword>
<dbReference type="PANTHER" id="PTHR30561:SF0">
    <property type="entry name" value="GUANIDINIUM EXPORTER"/>
    <property type="match status" value="1"/>
</dbReference>
<evidence type="ECO:0000313" key="11">
    <source>
        <dbReference type="EMBL" id="MBR9727807.1"/>
    </source>
</evidence>
<evidence type="ECO:0000256" key="5">
    <source>
        <dbReference type="ARBA" id="ARBA00022989"/>
    </source>
</evidence>
<sequence>MYWAALLIAGLLEVIWAIGLKYTHGFTKLSPTIITLSALAISFSLLAFAMRAIPLSIAYIIWVGIGILGTSIFGIMVLNESISPLKIVSLSLIIIGIVGLKISH</sequence>
<keyword evidence="6 10" id="KW-0472">Membrane</keyword>
<comment type="caution">
    <text evidence="11">The sequence shown here is derived from an EMBL/GenBank/DDBJ whole genome shotgun (WGS) entry which is preliminary data.</text>
</comment>
<feature type="transmembrane region" description="Helical" evidence="10">
    <location>
        <begin position="57"/>
        <end position="78"/>
    </location>
</feature>
<evidence type="ECO:0000256" key="10">
    <source>
        <dbReference type="SAM" id="Phobius"/>
    </source>
</evidence>
<keyword evidence="5 10" id="KW-1133">Transmembrane helix</keyword>
<evidence type="ECO:0000256" key="2">
    <source>
        <dbReference type="ARBA" id="ARBA00022448"/>
    </source>
</evidence>
<dbReference type="SUPFAM" id="SSF103481">
    <property type="entry name" value="Multidrug resistance efflux transporter EmrE"/>
    <property type="match status" value="1"/>
</dbReference>
<accession>A0ABS5I1B5</accession>
<evidence type="ECO:0000256" key="6">
    <source>
        <dbReference type="ARBA" id="ARBA00023136"/>
    </source>
</evidence>
<dbReference type="InterPro" id="IPR000390">
    <property type="entry name" value="Small_drug/metabolite_transptr"/>
</dbReference>
<feature type="transmembrane region" description="Helical" evidence="10">
    <location>
        <begin position="84"/>
        <end position="102"/>
    </location>
</feature>
<comment type="similarity">
    <text evidence="7">Belongs to the drug/metabolite transporter (DMT) superfamily. Small multidrug resistance (SMR) (TC 2.A.7.1) family. Gdx/SugE subfamily.</text>
</comment>
<evidence type="ECO:0000256" key="7">
    <source>
        <dbReference type="ARBA" id="ARBA00038151"/>
    </source>
</evidence>
<evidence type="ECO:0000256" key="4">
    <source>
        <dbReference type="ARBA" id="ARBA00022692"/>
    </source>
</evidence>
<evidence type="ECO:0000256" key="8">
    <source>
        <dbReference type="ARBA" id="ARBA00039168"/>
    </source>
</evidence>
<name>A0ABS5I1B5_9GAMM</name>
<protein>
    <recommendedName>
        <fullName evidence="8">Guanidinium exporter</fullName>
    </recommendedName>
</protein>
<dbReference type="Pfam" id="PF00893">
    <property type="entry name" value="Multi_Drug_Res"/>
    <property type="match status" value="1"/>
</dbReference>
<keyword evidence="12" id="KW-1185">Reference proteome</keyword>
<dbReference type="RefSeq" id="WP_153663724.1">
    <property type="nucleotide sequence ID" value="NZ_JAAIKR010000005.1"/>
</dbReference>
<dbReference type="Proteomes" id="UP000811844">
    <property type="component" value="Unassembled WGS sequence"/>
</dbReference>
<comment type="subcellular location">
    <subcellularLocation>
        <location evidence="1 9">Cell membrane</location>
        <topology evidence="1 9">Multi-pass membrane protein</topology>
    </subcellularLocation>
</comment>
<evidence type="ECO:0000256" key="1">
    <source>
        <dbReference type="ARBA" id="ARBA00004651"/>
    </source>
</evidence>
<evidence type="ECO:0000256" key="9">
    <source>
        <dbReference type="RuleBase" id="RU003942"/>
    </source>
</evidence>
<dbReference type="EMBL" id="JAAIKR010000005">
    <property type="protein sequence ID" value="MBR9727807.1"/>
    <property type="molecule type" value="Genomic_DNA"/>
</dbReference>
<dbReference type="NCBIfam" id="NF008512">
    <property type="entry name" value="PRK11431.1"/>
    <property type="match status" value="1"/>
</dbReference>
<evidence type="ECO:0000313" key="12">
    <source>
        <dbReference type="Proteomes" id="UP000811844"/>
    </source>
</evidence>
<dbReference type="InterPro" id="IPR045324">
    <property type="entry name" value="Small_multidrug_res"/>
</dbReference>
<proteinExistence type="inferred from homology"/>
<dbReference type="Gene3D" id="1.10.3730.20">
    <property type="match status" value="1"/>
</dbReference>
<reference evidence="11 12" key="1">
    <citation type="submission" date="2020-02" db="EMBL/GenBank/DDBJ databases">
        <title>Shewanella WXL01 sp. nov., a marine bacterium isolated from green algae in Luhuitou Fringing Reef (Northern South China Sea).</title>
        <authorList>
            <person name="Wang X."/>
        </authorList>
    </citation>
    <scope>NUCLEOTIDE SEQUENCE [LARGE SCALE GENOMIC DNA]</scope>
    <source>
        <strain evidence="11 12">MCCC 1A01895</strain>
    </source>
</reference>
<evidence type="ECO:0000256" key="3">
    <source>
        <dbReference type="ARBA" id="ARBA00022475"/>
    </source>
</evidence>
<keyword evidence="4 9" id="KW-0812">Transmembrane</keyword>
<organism evidence="11 12">
    <name type="scientific">Shewanella intestini</name>
    <dbReference type="NCBI Taxonomy" id="2017544"/>
    <lineage>
        <taxon>Bacteria</taxon>
        <taxon>Pseudomonadati</taxon>
        <taxon>Pseudomonadota</taxon>
        <taxon>Gammaproteobacteria</taxon>
        <taxon>Alteromonadales</taxon>
        <taxon>Shewanellaceae</taxon>
        <taxon>Shewanella</taxon>
    </lineage>
</organism>
<dbReference type="PANTHER" id="PTHR30561">
    <property type="entry name" value="SMR FAMILY PROTON-DEPENDENT DRUG EFFLUX TRANSPORTER SUGE"/>
    <property type="match status" value="1"/>
</dbReference>
<keyword evidence="2" id="KW-0813">Transport</keyword>
<gene>
    <name evidence="11" type="primary">sugE</name>
    <name evidence="11" type="ORF">G3R48_07385</name>
</gene>
<dbReference type="InterPro" id="IPR037185">
    <property type="entry name" value="EmrE-like"/>
</dbReference>